<accession>A0A7S2RUA7</accession>
<feature type="region of interest" description="Disordered" evidence="1">
    <location>
        <begin position="1"/>
        <end position="38"/>
    </location>
</feature>
<organism evidence="2">
    <name type="scientific">Mucochytrium quahogii</name>
    <dbReference type="NCBI Taxonomy" id="96639"/>
    <lineage>
        <taxon>Eukaryota</taxon>
        <taxon>Sar</taxon>
        <taxon>Stramenopiles</taxon>
        <taxon>Bigyra</taxon>
        <taxon>Labyrinthulomycetes</taxon>
        <taxon>Thraustochytrida</taxon>
        <taxon>Thraustochytriidae</taxon>
        <taxon>Mucochytrium</taxon>
    </lineage>
</organism>
<dbReference type="AlphaFoldDB" id="A0A7S2RUA7"/>
<reference evidence="2" key="1">
    <citation type="submission" date="2021-01" db="EMBL/GenBank/DDBJ databases">
        <authorList>
            <person name="Corre E."/>
            <person name="Pelletier E."/>
            <person name="Niang G."/>
            <person name="Scheremetjew M."/>
            <person name="Finn R."/>
            <person name="Kale V."/>
            <person name="Holt S."/>
            <person name="Cochrane G."/>
            <person name="Meng A."/>
            <person name="Brown T."/>
            <person name="Cohen L."/>
        </authorList>
    </citation>
    <scope>NUCLEOTIDE SEQUENCE</scope>
    <source>
        <strain evidence="2">NY070348D</strain>
    </source>
</reference>
<dbReference type="EMBL" id="HBHK01011316">
    <property type="protein sequence ID" value="CAD9680875.1"/>
    <property type="molecule type" value="Transcribed_RNA"/>
</dbReference>
<evidence type="ECO:0000313" key="2">
    <source>
        <dbReference type="EMBL" id="CAD9680875.1"/>
    </source>
</evidence>
<gene>
    <name evidence="2" type="ORF">QSP1433_LOCUS7073</name>
</gene>
<sequence length="245" mass="28458">MLTMKRELPDFTREDEQHSCKRRQWRPEIIADPTPSNNLRLHYQTQKPQGFPQLNHEGTFSTGAVNNCIVRSENNSECSNDKSPNNYEAIVDSMPGHRAFSVFMQYAQFNANGTCDTAGILSRECFEMWLRTRKELPKEPERAFHKAIHDHLRGMHGRRPFHPAVEADLLIRVRKRGKWPCFTNCRSIGGRGFRGLGFHERTNQEFIIPETPRRTAGVEVTSAPQLYSNEWDAFDSWFVDTLLEY</sequence>
<evidence type="ECO:0000256" key="1">
    <source>
        <dbReference type="SAM" id="MobiDB-lite"/>
    </source>
</evidence>
<feature type="compositionally biased region" description="Basic and acidic residues" evidence="1">
    <location>
        <begin position="1"/>
        <end position="19"/>
    </location>
</feature>
<protein>
    <submittedName>
        <fullName evidence="2">Uncharacterized protein</fullName>
    </submittedName>
</protein>
<name>A0A7S2RUA7_9STRA</name>
<proteinExistence type="predicted"/>